<evidence type="ECO:0000256" key="7">
    <source>
        <dbReference type="ARBA" id="ARBA00022781"/>
    </source>
</evidence>
<dbReference type="GO" id="GO:0045259">
    <property type="term" value="C:proton-transporting ATP synthase complex"/>
    <property type="evidence" value="ECO:0007669"/>
    <property type="project" value="UniProtKB-KW"/>
</dbReference>
<evidence type="ECO:0000256" key="8">
    <source>
        <dbReference type="ARBA" id="ARBA00022989"/>
    </source>
</evidence>
<evidence type="ECO:0000256" key="10">
    <source>
        <dbReference type="ARBA" id="ARBA00023128"/>
    </source>
</evidence>
<organism evidence="14">
    <name type="scientific">Choerocoris paganus</name>
    <dbReference type="NCBI Taxonomy" id="468237"/>
    <lineage>
        <taxon>Eukaryota</taxon>
        <taxon>Metazoa</taxon>
        <taxon>Ecdysozoa</taxon>
        <taxon>Arthropoda</taxon>
        <taxon>Hexapoda</taxon>
        <taxon>Insecta</taxon>
        <taxon>Pterygota</taxon>
        <taxon>Neoptera</taxon>
        <taxon>Paraneoptera</taxon>
        <taxon>Hemiptera</taxon>
        <taxon>Heteroptera</taxon>
        <taxon>Panheteroptera</taxon>
        <taxon>Pentatomomorpha</taxon>
        <taxon>Pentatomoidea</taxon>
        <taxon>Scutelleridae</taxon>
        <taxon>Scutellerinae</taxon>
        <taxon>Choerocoris</taxon>
    </lineage>
</organism>
<evidence type="ECO:0000256" key="5">
    <source>
        <dbReference type="ARBA" id="ARBA00022547"/>
    </source>
</evidence>
<feature type="transmembrane region" description="Helical" evidence="13">
    <location>
        <begin position="12"/>
        <end position="31"/>
    </location>
</feature>
<dbReference type="InterPro" id="IPR001421">
    <property type="entry name" value="ATP8_metazoa"/>
</dbReference>
<geneLocation type="mitochondrion" evidence="14"/>
<keyword evidence="9 12" id="KW-0406">Ion transport</keyword>
<keyword evidence="10 12" id="KW-0496">Mitochondrion</keyword>
<evidence type="ECO:0000256" key="13">
    <source>
        <dbReference type="SAM" id="Phobius"/>
    </source>
</evidence>
<evidence type="ECO:0000256" key="12">
    <source>
        <dbReference type="RuleBase" id="RU003661"/>
    </source>
</evidence>
<keyword evidence="5 12" id="KW-0138">CF(0)</keyword>
<evidence type="ECO:0000256" key="3">
    <source>
        <dbReference type="ARBA" id="ARBA00011291"/>
    </source>
</evidence>
<gene>
    <name evidence="14" type="primary">ATP8</name>
</gene>
<keyword evidence="11 13" id="KW-0472">Membrane</keyword>
<name>A0A2P1CLQ5_9HEMI</name>
<sequence length="52" mass="6299">MPQMAPLYWELLFILFIISMMMMKIIIFHLIQAQPKSSTVTTNEIKQINWKW</sequence>
<keyword evidence="6 12" id="KW-0812">Transmembrane</keyword>
<evidence type="ECO:0000256" key="4">
    <source>
        <dbReference type="ARBA" id="ARBA00022448"/>
    </source>
</evidence>
<keyword evidence="4 12" id="KW-0813">Transport</keyword>
<comment type="subunit">
    <text evidence="3">F-type ATPases have 2 components, CF(1) - the catalytic core - and CF(0) - the membrane proton channel.</text>
</comment>
<keyword evidence="8 13" id="KW-1133">Transmembrane helix</keyword>
<evidence type="ECO:0000313" key="14">
    <source>
        <dbReference type="EMBL" id="AVJ52268.1"/>
    </source>
</evidence>
<reference evidence="14" key="1">
    <citation type="journal article" date="2018" name="Cladistics">
        <title>Phylogeny and the colourful history of jewel bugs (Insecta: Hemiptera: Scutelleridae).</title>
        <authorList>
            <person name="Wu Y."/>
            <person name="Redei D."/>
            <person name="Eger J."/>
            <person name="Wang Y."/>
            <person name="Wu H."/>
            <person name="Carapezza A."/>
            <person name="Kment P."/>
            <person name="Cai B."/>
            <person name="Sun X."/>
            <person name="Guo P."/>
            <person name="Luo J."/>
            <person name="Xie Q."/>
        </authorList>
    </citation>
    <scope>NUCLEOTIDE SEQUENCE</scope>
</reference>
<dbReference type="AlphaFoldDB" id="A0A2P1CLQ5"/>
<dbReference type="GO" id="GO:0015078">
    <property type="term" value="F:proton transmembrane transporter activity"/>
    <property type="evidence" value="ECO:0007669"/>
    <property type="project" value="InterPro"/>
</dbReference>
<comment type="similarity">
    <text evidence="2 12">Belongs to the ATPase protein 8 family.</text>
</comment>
<dbReference type="EMBL" id="MF173624">
    <property type="protein sequence ID" value="AVJ52268.1"/>
    <property type="molecule type" value="Genomic_DNA"/>
</dbReference>
<evidence type="ECO:0000256" key="9">
    <source>
        <dbReference type="ARBA" id="ARBA00023065"/>
    </source>
</evidence>
<evidence type="ECO:0000256" key="11">
    <source>
        <dbReference type="ARBA" id="ARBA00023136"/>
    </source>
</evidence>
<dbReference type="Pfam" id="PF00895">
    <property type="entry name" value="ATP-synt_8"/>
    <property type="match status" value="1"/>
</dbReference>
<comment type="subcellular location">
    <subcellularLocation>
        <location evidence="1 12">Mitochondrion membrane</location>
        <topology evidence="1 12">Single-pass membrane protein</topology>
    </subcellularLocation>
</comment>
<evidence type="ECO:0000256" key="2">
    <source>
        <dbReference type="ARBA" id="ARBA00008892"/>
    </source>
</evidence>
<evidence type="ECO:0000256" key="6">
    <source>
        <dbReference type="ARBA" id="ARBA00022692"/>
    </source>
</evidence>
<protein>
    <recommendedName>
        <fullName evidence="12">ATP synthase complex subunit 8</fullName>
    </recommendedName>
</protein>
<evidence type="ECO:0000256" key="1">
    <source>
        <dbReference type="ARBA" id="ARBA00004304"/>
    </source>
</evidence>
<proteinExistence type="inferred from homology"/>
<dbReference type="GO" id="GO:0015986">
    <property type="term" value="P:proton motive force-driven ATP synthesis"/>
    <property type="evidence" value="ECO:0007669"/>
    <property type="project" value="InterPro"/>
</dbReference>
<keyword evidence="7 12" id="KW-0375">Hydrogen ion transport</keyword>
<dbReference type="GO" id="GO:0031966">
    <property type="term" value="C:mitochondrial membrane"/>
    <property type="evidence" value="ECO:0007669"/>
    <property type="project" value="UniProtKB-SubCell"/>
</dbReference>
<accession>A0A2P1CLQ5</accession>